<dbReference type="CDD" id="cd12164">
    <property type="entry name" value="GDH_like_2"/>
    <property type="match status" value="1"/>
</dbReference>
<keyword evidence="5" id="KW-1185">Reference proteome</keyword>
<dbReference type="GO" id="GO:0016491">
    <property type="term" value="F:oxidoreductase activity"/>
    <property type="evidence" value="ECO:0007669"/>
    <property type="project" value="UniProtKB-KW"/>
</dbReference>
<name>A0A918XVU8_9PROT</name>
<evidence type="ECO:0000259" key="3">
    <source>
        <dbReference type="Pfam" id="PF02826"/>
    </source>
</evidence>
<proteinExistence type="predicted"/>
<dbReference type="Pfam" id="PF02826">
    <property type="entry name" value="2-Hacid_dh_C"/>
    <property type="match status" value="1"/>
</dbReference>
<evidence type="ECO:0000256" key="1">
    <source>
        <dbReference type="ARBA" id="ARBA00023002"/>
    </source>
</evidence>
<dbReference type="GO" id="GO:0051287">
    <property type="term" value="F:NAD binding"/>
    <property type="evidence" value="ECO:0007669"/>
    <property type="project" value="InterPro"/>
</dbReference>
<protein>
    <submittedName>
        <fullName evidence="4">Glyoxylate/hydroxypyruvate reductase A</fullName>
    </submittedName>
</protein>
<evidence type="ECO:0000313" key="5">
    <source>
        <dbReference type="Proteomes" id="UP000630353"/>
    </source>
</evidence>
<dbReference type="Gene3D" id="3.40.50.720">
    <property type="entry name" value="NAD(P)-binding Rossmann-like Domain"/>
    <property type="match status" value="2"/>
</dbReference>
<dbReference type="SUPFAM" id="SSF51735">
    <property type="entry name" value="NAD(P)-binding Rossmann-fold domains"/>
    <property type="match status" value="1"/>
</dbReference>
<comment type="caution">
    <text evidence="4">The sequence shown here is derived from an EMBL/GenBank/DDBJ whole genome shotgun (WGS) entry which is preliminary data.</text>
</comment>
<sequence length="307" mass="33917">MLFRSPNDSSAAWRKSLSERIPGIDFRADPDIGDPADVEFALVWKVPAGYLKQFPNLKAICSLGQGVDHIFADPELPRGPHIIRLVDPWMGRAMAEWVLLQVLRFHRQGPEYEELQRRREWKSLPAPETSTRRVGILGLGALGAEAATTVAALGFDVAGWSRTRKSIPNVKSYAGPEEFDAFLARTDILCGLLPLTPETRNLMDAELFAKLPKGAYVVNSGRGQQLVEADLLAALDSGHIAGASLDVFQVEPLPTDHPFWTHPKVQVWPHVSAQTNADSGADQVAENIRRVFAGEKPINEVDPDRQY</sequence>
<evidence type="ECO:0000313" key="4">
    <source>
        <dbReference type="EMBL" id="GHD56924.1"/>
    </source>
</evidence>
<dbReference type="InterPro" id="IPR036291">
    <property type="entry name" value="NAD(P)-bd_dom_sf"/>
</dbReference>
<dbReference type="InterPro" id="IPR006140">
    <property type="entry name" value="D-isomer_DH_NAD-bd"/>
</dbReference>
<dbReference type="PANTHER" id="PTHR43333:SF1">
    <property type="entry name" value="D-ISOMER SPECIFIC 2-HYDROXYACID DEHYDROGENASE NAD-BINDING DOMAIN-CONTAINING PROTEIN"/>
    <property type="match status" value="1"/>
</dbReference>
<accession>A0A918XVU8</accession>
<feature type="domain" description="D-isomer specific 2-hydroxyacid dehydrogenase NAD-binding" evidence="3">
    <location>
        <begin position="101"/>
        <end position="272"/>
    </location>
</feature>
<keyword evidence="1" id="KW-0560">Oxidoreductase</keyword>
<dbReference type="EMBL" id="BMZS01000009">
    <property type="protein sequence ID" value="GHD56924.1"/>
    <property type="molecule type" value="Genomic_DNA"/>
</dbReference>
<dbReference type="SUPFAM" id="SSF52283">
    <property type="entry name" value="Formate/glycerate dehydrogenase catalytic domain-like"/>
    <property type="match status" value="1"/>
</dbReference>
<dbReference type="Proteomes" id="UP000630353">
    <property type="component" value="Unassembled WGS sequence"/>
</dbReference>
<reference evidence="4" key="1">
    <citation type="journal article" date="2014" name="Int. J. Syst. Evol. Microbiol.">
        <title>Complete genome sequence of Corynebacterium casei LMG S-19264T (=DSM 44701T), isolated from a smear-ripened cheese.</title>
        <authorList>
            <consortium name="US DOE Joint Genome Institute (JGI-PGF)"/>
            <person name="Walter F."/>
            <person name="Albersmeier A."/>
            <person name="Kalinowski J."/>
            <person name="Ruckert C."/>
        </authorList>
    </citation>
    <scope>NUCLEOTIDE SEQUENCE</scope>
    <source>
        <strain evidence="4">KCTC 42651</strain>
    </source>
</reference>
<dbReference type="AlphaFoldDB" id="A0A918XVU8"/>
<evidence type="ECO:0000256" key="2">
    <source>
        <dbReference type="ARBA" id="ARBA00023027"/>
    </source>
</evidence>
<organism evidence="4 5">
    <name type="scientific">Thalassobaculum fulvum</name>
    <dbReference type="NCBI Taxonomy" id="1633335"/>
    <lineage>
        <taxon>Bacteria</taxon>
        <taxon>Pseudomonadati</taxon>
        <taxon>Pseudomonadota</taxon>
        <taxon>Alphaproteobacteria</taxon>
        <taxon>Rhodospirillales</taxon>
        <taxon>Thalassobaculaceae</taxon>
        <taxon>Thalassobaculum</taxon>
    </lineage>
</organism>
<keyword evidence="2" id="KW-0520">NAD</keyword>
<reference evidence="4" key="2">
    <citation type="submission" date="2020-09" db="EMBL/GenBank/DDBJ databases">
        <authorList>
            <person name="Sun Q."/>
            <person name="Kim S."/>
        </authorList>
    </citation>
    <scope>NUCLEOTIDE SEQUENCE</scope>
    <source>
        <strain evidence="4">KCTC 42651</strain>
    </source>
</reference>
<gene>
    <name evidence="4" type="ORF">GCM10017083_37650</name>
</gene>
<dbReference type="PANTHER" id="PTHR43333">
    <property type="entry name" value="2-HACID_DH_C DOMAIN-CONTAINING PROTEIN"/>
    <property type="match status" value="1"/>
</dbReference>